<dbReference type="OrthoDB" id="345553at2"/>
<keyword evidence="1" id="KW-1133">Transmembrane helix</keyword>
<evidence type="ECO:0000313" key="3">
    <source>
        <dbReference type="Proteomes" id="UP000094197"/>
    </source>
</evidence>
<name>A0A1D7UWE4_9LEPT</name>
<dbReference type="AlphaFoldDB" id="A0A1D7UWE4"/>
<protein>
    <recommendedName>
        <fullName evidence="4">Glycosyltransferase RgtA/B/C/D-like domain-containing protein</fullName>
    </recommendedName>
</protein>
<reference evidence="2 3" key="1">
    <citation type="submission" date="2016-04" db="EMBL/GenBank/DDBJ databases">
        <title>Complete genome seqeunce of Leptospira alstonii serovar Room22.</title>
        <authorList>
            <person name="Nally J.E."/>
            <person name="Bayles D.O."/>
            <person name="Hurley D."/>
            <person name="Fanning S."/>
            <person name="McMahon B.J."/>
            <person name="Arent Z."/>
        </authorList>
    </citation>
    <scope>NUCLEOTIDE SEQUENCE [LARGE SCALE GENOMIC DNA]</scope>
    <source>
        <strain evidence="2 3">GWTS #1</strain>
    </source>
</reference>
<proteinExistence type="predicted"/>
<feature type="transmembrane region" description="Helical" evidence="1">
    <location>
        <begin position="368"/>
        <end position="387"/>
    </location>
</feature>
<evidence type="ECO:0000256" key="1">
    <source>
        <dbReference type="SAM" id="Phobius"/>
    </source>
</evidence>
<feature type="transmembrane region" description="Helical" evidence="1">
    <location>
        <begin position="393"/>
        <end position="412"/>
    </location>
</feature>
<keyword evidence="3" id="KW-1185">Reference proteome</keyword>
<evidence type="ECO:0008006" key="4">
    <source>
        <dbReference type="Google" id="ProtNLM"/>
    </source>
</evidence>
<evidence type="ECO:0000313" key="2">
    <source>
        <dbReference type="EMBL" id="AOP33888.1"/>
    </source>
</evidence>
<dbReference type="InterPro" id="IPR059217">
    <property type="entry name" value="LA3751_2-like"/>
</dbReference>
<gene>
    <name evidence="2" type="ORF">A0128_08570</name>
</gene>
<feature type="transmembrane region" description="Helical" evidence="1">
    <location>
        <begin position="205"/>
        <end position="238"/>
    </location>
</feature>
<keyword evidence="1" id="KW-0472">Membrane</keyword>
<keyword evidence="1" id="KW-0812">Transmembrane</keyword>
<dbReference type="EMBL" id="CP015217">
    <property type="protein sequence ID" value="AOP33888.1"/>
    <property type="molecule type" value="Genomic_DNA"/>
</dbReference>
<accession>A0A1D7UWE4</accession>
<feature type="transmembrane region" description="Helical" evidence="1">
    <location>
        <begin position="337"/>
        <end position="356"/>
    </location>
</feature>
<sequence length="540" mass="61389">MLQRLTHSYVRYSLYLLVFGFLIFNRSKLDRQFPFVSSDSEIKYYQTIAFAQNGLGAISKSECTYPGKNLDPDFRFFPFDYPWAFLKENSKGNCLFQYPPILALVNGLPAYLLGPKIITFLPLLCLLACMIVFDLILSLFIEQAWVILISTLIPFGLSFPVLSSEEFSEVPLNNLLLLTFGLLVIRSLFADLIKTKEPSEHSNFRIFSCISGLIAVTAFFLRTESAFPIFLFGFLSFFQKETRKNLREYLIFSALGATVAFVSIGFLNFVYSGHPMGIRFLVSSGDAVSQFSLSKQISIFQGYLFGDETKTGFLKAAPYAILILGILSNLIRKKTLSGESLLGIVGLGTVFSISFLSPYTAGVHHFGLRYLESGFIFLSAGIFIFLYHRSVEYPKAGIVLALIATCSLYYNYKFTREGFKILFGAISPYNEIQSEFQKRKIIVHKGQFTNYLIGYSYLTAIHLSVNTSKDAMDLEEILKNQKIESYSVLEYDLEPPKDPNLPEKQYKEKIAVRFPDSTRFYKLKDQKKVLDFTLKTYSLK</sequence>
<feature type="transmembrane region" description="Helical" evidence="1">
    <location>
        <begin position="12"/>
        <end position="29"/>
    </location>
</feature>
<feature type="transmembrane region" description="Helical" evidence="1">
    <location>
        <begin position="117"/>
        <end position="137"/>
    </location>
</feature>
<dbReference type="KEGG" id="laj:A0128_08570"/>
<feature type="transmembrane region" description="Helical" evidence="1">
    <location>
        <begin position="250"/>
        <end position="271"/>
    </location>
</feature>
<feature type="transmembrane region" description="Helical" evidence="1">
    <location>
        <begin position="144"/>
        <end position="163"/>
    </location>
</feature>
<dbReference type="NCBIfam" id="NF047440">
    <property type="entry name" value="LA3751_2_3_fam"/>
    <property type="match status" value="1"/>
</dbReference>
<dbReference type="RefSeq" id="WP_069607119.1">
    <property type="nucleotide sequence ID" value="NZ_CP015217.1"/>
</dbReference>
<dbReference type="Proteomes" id="UP000094197">
    <property type="component" value="Chromosome 1"/>
</dbReference>
<organism evidence="2 3">
    <name type="scientific">Leptospira tipperaryensis</name>
    <dbReference type="NCBI Taxonomy" id="2564040"/>
    <lineage>
        <taxon>Bacteria</taxon>
        <taxon>Pseudomonadati</taxon>
        <taxon>Spirochaetota</taxon>
        <taxon>Spirochaetia</taxon>
        <taxon>Leptospirales</taxon>
        <taxon>Leptospiraceae</taxon>
        <taxon>Leptospira</taxon>
    </lineage>
</organism>
<feature type="transmembrane region" description="Helical" evidence="1">
    <location>
        <begin position="313"/>
        <end position="331"/>
    </location>
</feature>